<evidence type="ECO:0000313" key="3">
    <source>
        <dbReference type="Proteomes" id="UP000190857"/>
    </source>
</evidence>
<keyword evidence="3" id="KW-1185">Reference proteome</keyword>
<proteinExistence type="predicted"/>
<keyword evidence="1" id="KW-1133">Transmembrane helix</keyword>
<dbReference type="STRING" id="123320.SAMN06309945_2462"/>
<feature type="transmembrane region" description="Helical" evidence="1">
    <location>
        <begin position="22"/>
        <end position="44"/>
    </location>
</feature>
<gene>
    <name evidence="2" type="ORF">SAMN06309945_2462</name>
</gene>
<name>A0A1T5KT25_9MICO</name>
<sequence>MSYLPKNETEPGDPKKPTNARVMIWIVVGGIGLYLIVTGVYGGLTGGS</sequence>
<dbReference type="EMBL" id="FUZP01000003">
    <property type="protein sequence ID" value="SKC66934.1"/>
    <property type="molecule type" value="Genomic_DNA"/>
</dbReference>
<dbReference type="AlphaFoldDB" id="A0A1T5KT25"/>
<evidence type="ECO:0000256" key="1">
    <source>
        <dbReference type="SAM" id="Phobius"/>
    </source>
</evidence>
<dbReference type="RefSeq" id="WP_179100270.1">
    <property type="nucleotide sequence ID" value="NZ_FUZP01000003.1"/>
</dbReference>
<dbReference type="Proteomes" id="UP000190857">
    <property type="component" value="Unassembled WGS sequence"/>
</dbReference>
<reference evidence="2 3" key="1">
    <citation type="submission" date="2017-02" db="EMBL/GenBank/DDBJ databases">
        <authorList>
            <person name="Peterson S.W."/>
        </authorList>
    </citation>
    <scope>NUCLEOTIDE SEQUENCE [LARGE SCALE GENOMIC DNA]</scope>
    <source>
        <strain evidence="2 3">VKM Ac-2059</strain>
    </source>
</reference>
<organism evidence="2 3">
    <name type="scientific">Okibacterium fritillariae</name>
    <dbReference type="NCBI Taxonomy" id="123320"/>
    <lineage>
        <taxon>Bacteria</taxon>
        <taxon>Bacillati</taxon>
        <taxon>Actinomycetota</taxon>
        <taxon>Actinomycetes</taxon>
        <taxon>Micrococcales</taxon>
        <taxon>Microbacteriaceae</taxon>
        <taxon>Okibacterium</taxon>
    </lineage>
</organism>
<protein>
    <submittedName>
        <fullName evidence="2">Uncharacterized protein</fullName>
    </submittedName>
</protein>
<keyword evidence="1" id="KW-0812">Transmembrane</keyword>
<keyword evidence="1" id="KW-0472">Membrane</keyword>
<evidence type="ECO:0000313" key="2">
    <source>
        <dbReference type="EMBL" id="SKC66934.1"/>
    </source>
</evidence>
<accession>A0A1T5KT25</accession>